<dbReference type="InterPro" id="IPR001279">
    <property type="entry name" value="Metallo-B-lactamas"/>
</dbReference>
<gene>
    <name evidence="3" type="ORF">QWZ18_18350</name>
</gene>
<evidence type="ECO:0000313" key="3">
    <source>
        <dbReference type="EMBL" id="MDN3572579.1"/>
    </source>
</evidence>
<dbReference type="EMBL" id="JAUFPT010000060">
    <property type="protein sequence ID" value="MDN3572579.1"/>
    <property type="molecule type" value="Genomic_DNA"/>
</dbReference>
<comment type="caution">
    <text evidence="3">The sequence shown here is derived from an EMBL/GenBank/DDBJ whole genome shotgun (WGS) entry which is preliminary data.</text>
</comment>
<organism evidence="3 4">
    <name type="scientific">Methylobacterium longum</name>
    <dbReference type="NCBI Taxonomy" id="767694"/>
    <lineage>
        <taxon>Bacteria</taxon>
        <taxon>Pseudomonadati</taxon>
        <taxon>Pseudomonadota</taxon>
        <taxon>Alphaproteobacteria</taxon>
        <taxon>Hyphomicrobiales</taxon>
        <taxon>Methylobacteriaceae</taxon>
        <taxon>Methylobacterium</taxon>
    </lineage>
</organism>
<reference evidence="4" key="1">
    <citation type="journal article" date="2019" name="Int. J. Syst. Evol. Microbiol.">
        <title>The Global Catalogue of Microorganisms (GCM) 10K type strain sequencing project: providing services to taxonomists for standard genome sequencing and annotation.</title>
        <authorList>
            <consortium name="The Broad Institute Genomics Platform"/>
            <consortium name="The Broad Institute Genome Sequencing Center for Infectious Disease"/>
            <person name="Wu L."/>
            <person name="Ma J."/>
        </authorList>
    </citation>
    <scope>NUCLEOTIDE SEQUENCE [LARGE SCALE GENOMIC DNA]</scope>
    <source>
        <strain evidence="4">CECT 7806</strain>
    </source>
</reference>
<dbReference type="SUPFAM" id="SSF56281">
    <property type="entry name" value="Metallo-hydrolase/oxidoreductase"/>
    <property type="match status" value="1"/>
</dbReference>
<dbReference type="InterPro" id="IPR036866">
    <property type="entry name" value="RibonucZ/Hydroxyglut_hydro"/>
</dbReference>
<dbReference type="Proteomes" id="UP001244297">
    <property type="component" value="Unassembled WGS sequence"/>
</dbReference>
<dbReference type="RefSeq" id="WP_238290260.1">
    <property type="nucleotide sequence ID" value="NZ_BPQS01000021.1"/>
</dbReference>
<dbReference type="PROSITE" id="PS51318">
    <property type="entry name" value="TAT"/>
    <property type="match status" value="1"/>
</dbReference>
<evidence type="ECO:0000259" key="2">
    <source>
        <dbReference type="SMART" id="SM00849"/>
    </source>
</evidence>
<dbReference type="Gene3D" id="3.60.15.10">
    <property type="entry name" value="Ribonuclease Z/Hydroxyacylglutathione hydrolase-like"/>
    <property type="match status" value="1"/>
</dbReference>
<accession>A0ABT8ATA3</accession>
<name>A0ABT8ATA3_9HYPH</name>
<sequence>MTAREPASGAAREAFSLSRRGFCLCCLSATALPAASGWLSPRSAFAQARGIVDLMMADAARSPIRVHRLRGNVAVLEGSGGNVAVLTGPDGKLLVDAGIGVSRAQMLTALNDLDDAPITHLINTHWHFDHVDGNAWLNAEGAEILAHEKTRKHLMAAQRVDDWDHDFPAAPPNALPKQVFASEHETTLNGSTLTLKHYGAAHTDSDISVRFVEADILHTGDTFWNGMYPFIDYSTGGHIDGTIAAAEANIAATTDQTIVIPGHGAPVGTRAQLHDFHDMLVDVRANVAALKRRGLSLDAIVAARPTAAHDGRWYRSVITPALFTRLVYEGV</sequence>
<dbReference type="SMART" id="SM00849">
    <property type="entry name" value="Lactamase_B"/>
    <property type="match status" value="1"/>
</dbReference>
<keyword evidence="4" id="KW-1185">Reference proteome</keyword>
<dbReference type="PANTHER" id="PTHR42951:SF4">
    <property type="entry name" value="ACYL-COENZYME A THIOESTERASE MBLAC2"/>
    <property type="match status" value="1"/>
</dbReference>
<comment type="similarity">
    <text evidence="1">Belongs to the metallo-beta-lactamase superfamily. Class-B beta-lactamase family.</text>
</comment>
<evidence type="ECO:0000313" key="4">
    <source>
        <dbReference type="Proteomes" id="UP001244297"/>
    </source>
</evidence>
<dbReference type="PANTHER" id="PTHR42951">
    <property type="entry name" value="METALLO-BETA-LACTAMASE DOMAIN-CONTAINING"/>
    <property type="match status" value="1"/>
</dbReference>
<dbReference type="CDD" id="cd16282">
    <property type="entry name" value="metallo-hydrolase-like_MBL-fold"/>
    <property type="match status" value="1"/>
</dbReference>
<evidence type="ECO:0000256" key="1">
    <source>
        <dbReference type="ARBA" id="ARBA00005250"/>
    </source>
</evidence>
<proteinExistence type="inferred from homology"/>
<protein>
    <submittedName>
        <fullName evidence="3">MBL fold metallo-hydrolase</fullName>
    </submittedName>
</protein>
<dbReference type="InterPro" id="IPR006311">
    <property type="entry name" value="TAT_signal"/>
</dbReference>
<dbReference type="Pfam" id="PF00753">
    <property type="entry name" value="Lactamase_B"/>
    <property type="match status" value="1"/>
</dbReference>
<feature type="domain" description="Metallo-beta-lactamase" evidence="2">
    <location>
        <begin position="80"/>
        <end position="263"/>
    </location>
</feature>
<dbReference type="InterPro" id="IPR050855">
    <property type="entry name" value="NDM-1-like"/>
</dbReference>